<dbReference type="KEGG" id="dvv:114342175"/>
<accession>A0A6P7GYB0</accession>
<organism evidence="3">
    <name type="scientific">Diabrotica virgifera virgifera</name>
    <name type="common">western corn rootworm</name>
    <dbReference type="NCBI Taxonomy" id="50390"/>
    <lineage>
        <taxon>Eukaryota</taxon>
        <taxon>Metazoa</taxon>
        <taxon>Ecdysozoa</taxon>
        <taxon>Arthropoda</taxon>
        <taxon>Hexapoda</taxon>
        <taxon>Insecta</taxon>
        <taxon>Pterygota</taxon>
        <taxon>Neoptera</taxon>
        <taxon>Endopterygota</taxon>
        <taxon>Coleoptera</taxon>
        <taxon>Polyphaga</taxon>
        <taxon>Cucujiformia</taxon>
        <taxon>Chrysomeloidea</taxon>
        <taxon>Chrysomelidae</taxon>
        <taxon>Galerucinae</taxon>
        <taxon>Diabroticina</taxon>
        <taxon>Diabroticites</taxon>
        <taxon>Diabrotica</taxon>
    </lineage>
</organism>
<evidence type="ECO:0000313" key="3">
    <source>
        <dbReference type="RefSeq" id="XP_028148765.1"/>
    </source>
</evidence>
<feature type="region of interest" description="Disordered" evidence="1">
    <location>
        <begin position="1"/>
        <end position="23"/>
    </location>
</feature>
<feature type="compositionally biased region" description="Basic and acidic residues" evidence="1">
    <location>
        <begin position="83"/>
        <end position="96"/>
    </location>
</feature>
<feature type="region of interest" description="Disordered" evidence="1">
    <location>
        <begin position="291"/>
        <end position="385"/>
    </location>
</feature>
<evidence type="ECO:0000259" key="2">
    <source>
        <dbReference type="Pfam" id="PF16012"/>
    </source>
</evidence>
<feature type="compositionally biased region" description="Basic and acidic residues" evidence="1">
    <location>
        <begin position="338"/>
        <end position="352"/>
    </location>
</feature>
<feature type="region of interest" description="Disordered" evidence="1">
    <location>
        <begin position="72"/>
        <end position="102"/>
    </location>
</feature>
<sequence>MSSTSNCEDQTNQDAASDLSDESKRINLDLWEESLSPENDDVLPEVLKFSELYEEDNSRDSHVVNEVFMSDVPSDELSILASNDDKDSLPKTKENEQDVENVEVDKCENGEAFTSDYERDVENIEVEKREKSEGFASKYKTDVENVEVDKHEKNEAFASENNPFKSNTDSKKLFTPGNNWAVPGEYNPFNTTADRSLKERNQLNCDTVRKKFAVSSRSQLIDYGEIKLRFDPTEINPFANKNSQCSEDTSRNNSVVRERSQLIDYGEIKLRFIPSEINPFQCIMDQLHYGSQGRSPLTSGKRQLHGETKERRPFITEKNQLRPEFHEDNRLGSKKSRFSSETERSSFGESQRRGPFSTEKNQYSPKFDEDKRLGGNGSRFLSETGKSTFSSDKIEFRQELNVFKSVMNRPEMRCDEEDTDRTTLIVPEGYPRKKFTRLEVTVLKALLQNHVAHITQEGALGLTLVRTKIQNGTCLVLCKDRYTKQWLDNLVPQLKRYNGEPMRTWTVEGNLKESRTTINKGNLVRAKIWFPRSCMMPAAVVLLQIAALNPGIETKHWNILNKTPKYIRLAITQKDVVCLKKYNMQVRAAEGLLKIELYQ</sequence>
<reference evidence="3" key="1">
    <citation type="submission" date="2025-08" db="UniProtKB">
        <authorList>
            <consortium name="RefSeq"/>
        </authorList>
    </citation>
    <scope>IDENTIFICATION</scope>
    <source>
        <tissue evidence="3">Whole insect</tissue>
    </source>
</reference>
<feature type="compositionally biased region" description="Polar residues" evidence="1">
    <location>
        <begin position="1"/>
        <end position="15"/>
    </location>
</feature>
<dbReference type="InParanoid" id="A0A6P7GYB0"/>
<protein>
    <submittedName>
        <fullName evidence="3">Uncharacterized protein LOC114342175</fullName>
    </submittedName>
</protein>
<dbReference type="InterPro" id="IPR031961">
    <property type="entry name" value="DUF4780"/>
</dbReference>
<feature type="compositionally biased region" description="Polar residues" evidence="1">
    <location>
        <begin position="292"/>
        <end position="301"/>
    </location>
</feature>
<feature type="compositionally biased region" description="Basic and acidic residues" evidence="1">
    <location>
        <begin position="304"/>
        <end position="331"/>
    </location>
</feature>
<name>A0A6P7GYB0_DIAVI</name>
<evidence type="ECO:0000256" key="1">
    <source>
        <dbReference type="SAM" id="MobiDB-lite"/>
    </source>
</evidence>
<dbReference type="AlphaFoldDB" id="A0A6P7GYB0"/>
<feature type="domain" description="DUF4780" evidence="2">
    <location>
        <begin position="418"/>
        <end position="564"/>
    </location>
</feature>
<dbReference type="RefSeq" id="XP_028148765.1">
    <property type="nucleotide sequence ID" value="XM_028292964.1"/>
</dbReference>
<gene>
    <name evidence="3" type="primary">LOC114342175</name>
</gene>
<dbReference type="Pfam" id="PF16012">
    <property type="entry name" value="DUF4780"/>
    <property type="match status" value="1"/>
</dbReference>
<dbReference type="OrthoDB" id="6764048at2759"/>
<proteinExistence type="predicted"/>